<reference evidence="2" key="1">
    <citation type="journal article" date="2019" name="Int. J. Syst. Evol. Microbiol.">
        <title>The Global Catalogue of Microorganisms (GCM) 10K type strain sequencing project: providing services to taxonomists for standard genome sequencing and annotation.</title>
        <authorList>
            <consortium name="The Broad Institute Genomics Platform"/>
            <consortium name="The Broad Institute Genome Sequencing Center for Infectious Disease"/>
            <person name="Wu L."/>
            <person name="Ma J."/>
        </authorList>
    </citation>
    <scope>NUCLEOTIDE SEQUENCE [LARGE SCALE GENOMIC DNA]</scope>
    <source>
        <strain evidence="2">JCM 18401</strain>
    </source>
</reference>
<keyword evidence="2" id="KW-1185">Reference proteome</keyword>
<accession>A0ABP9F2F9</accession>
<gene>
    <name evidence="1" type="ORF">GCM10023333_25850</name>
</gene>
<dbReference type="EMBL" id="BAABJZ010000085">
    <property type="protein sequence ID" value="GAA4891412.1"/>
    <property type="molecule type" value="Genomic_DNA"/>
</dbReference>
<dbReference type="Proteomes" id="UP001499988">
    <property type="component" value="Unassembled WGS sequence"/>
</dbReference>
<evidence type="ECO:0000313" key="2">
    <source>
        <dbReference type="Proteomes" id="UP001499988"/>
    </source>
</evidence>
<dbReference type="Gene3D" id="3.40.50.1240">
    <property type="entry name" value="Phosphoglycerate mutase-like"/>
    <property type="match status" value="1"/>
</dbReference>
<dbReference type="InterPro" id="IPR029033">
    <property type="entry name" value="His_PPase_superfam"/>
</dbReference>
<dbReference type="Pfam" id="PF00300">
    <property type="entry name" value="His_Phos_1"/>
    <property type="match status" value="1"/>
</dbReference>
<dbReference type="InterPro" id="IPR013078">
    <property type="entry name" value="His_Pase_superF_clade-1"/>
</dbReference>
<sequence>MTKRWLFAGLSVGLLSLALWLGWETSHPDQHTIYLIRHSEKASGVDPTLSPCGEARADLWAHWLAGHNLHQIYSTDTRRTRQTAERIARRLGHALAVERYDGAALAPLAERLRLRTENALVVGHSNTTPALVGLLVGRALPALSESQFDKLWQVTVRSGQSPELAEITLDFDCP</sequence>
<proteinExistence type="predicted"/>
<name>A0ABP9F2F9_9GAMM</name>
<organism evidence="1 2">
    <name type="scientific">Ferrimonas pelagia</name>
    <dbReference type="NCBI Taxonomy" id="1177826"/>
    <lineage>
        <taxon>Bacteria</taxon>
        <taxon>Pseudomonadati</taxon>
        <taxon>Pseudomonadota</taxon>
        <taxon>Gammaproteobacteria</taxon>
        <taxon>Alteromonadales</taxon>
        <taxon>Ferrimonadaceae</taxon>
        <taxon>Ferrimonas</taxon>
    </lineage>
</organism>
<dbReference type="CDD" id="cd07067">
    <property type="entry name" value="HP_PGM_like"/>
    <property type="match status" value="1"/>
</dbReference>
<dbReference type="RefSeq" id="WP_345335819.1">
    <property type="nucleotide sequence ID" value="NZ_BAABJZ010000085.1"/>
</dbReference>
<protein>
    <submittedName>
        <fullName evidence="1">Phosphoglycerate mutase family protein</fullName>
    </submittedName>
</protein>
<comment type="caution">
    <text evidence="1">The sequence shown here is derived from an EMBL/GenBank/DDBJ whole genome shotgun (WGS) entry which is preliminary data.</text>
</comment>
<dbReference type="SUPFAM" id="SSF53254">
    <property type="entry name" value="Phosphoglycerate mutase-like"/>
    <property type="match status" value="1"/>
</dbReference>
<evidence type="ECO:0000313" key="1">
    <source>
        <dbReference type="EMBL" id="GAA4891412.1"/>
    </source>
</evidence>